<feature type="transmembrane region" description="Helical" evidence="2">
    <location>
        <begin position="51"/>
        <end position="73"/>
    </location>
</feature>
<dbReference type="NCBIfam" id="TIGR04346">
    <property type="entry name" value="DotA_TraY"/>
    <property type="match status" value="1"/>
</dbReference>
<comment type="caution">
    <text evidence="3">The sequence shown here is derived from an EMBL/GenBank/DDBJ whole genome shotgun (WGS) entry which is preliminary data.</text>
</comment>
<feature type="transmembrane region" description="Helical" evidence="2">
    <location>
        <begin position="603"/>
        <end position="626"/>
    </location>
</feature>
<evidence type="ECO:0000313" key="4">
    <source>
        <dbReference type="Proteomes" id="UP000310016"/>
    </source>
</evidence>
<evidence type="ECO:0000256" key="1">
    <source>
        <dbReference type="SAM" id="MobiDB-lite"/>
    </source>
</evidence>
<organism evidence="3 4">
    <name type="scientific">Chitiniphilus eburneus</name>
    <dbReference type="NCBI Taxonomy" id="2571148"/>
    <lineage>
        <taxon>Bacteria</taxon>
        <taxon>Pseudomonadati</taxon>
        <taxon>Pseudomonadota</taxon>
        <taxon>Betaproteobacteria</taxon>
        <taxon>Neisseriales</taxon>
        <taxon>Chitinibacteraceae</taxon>
        <taxon>Chitiniphilus</taxon>
    </lineage>
</organism>
<protein>
    <submittedName>
        <fullName evidence="3">Type IV secretion system protein DotA-like protein</fullName>
    </submittedName>
</protein>
<keyword evidence="2" id="KW-0472">Membrane</keyword>
<feature type="region of interest" description="Disordered" evidence="1">
    <location>
        <begin position="708"/>
        <end position="827"/>
    </location>
</feature>
<gene>
    <name evidence="3" type="ORF">FAZ21_17035</name>
</gene>
<dbReference type="OrthoDB" id="7010241at2"/>
<feature type="transmembrane region" description="Helical" evidence="2">
    <location>
        <begin position="109"/>
        <end position="131"/>
    </location>
</feature>
<feature type="region of interest" description="Disordered" evidence="1">
    <location>
        <begin position="916"/>
        <end position="941"/>
    </location>
</feature>
<keyword evidence="4" id="KW-1185">Reference proteome</keyword>
<dbReference type="AlphaFoldDB" id="A0A4U0PFZ2"/>
<feature type="transmembrane region" description="Helical" evidence="2">
    <location>
        <begin position="560"/>
        <end position="583"/>
    </location>
</feature>
<dbReference type="Proteomes" id="UP000310016">
    <property type="component" value="Unassembled WGS sequence"/>
</dbReference>
<dbReference type="RefSeq" id="WP_136774638.1">
    <property type="nucleotide sequence ID" value="NZ_SUMF01000030.1"/>
</dbReference>
<proteinExistence type="predicted"/>
<dbReference type="EMBL" id="SUMF01000030">
    <property type="protein sequence ID" value="TJZ66715.1"/>
    <property type="molecule type" value="Genomic_DNA"/>
</dbReference>
<evidence type="ECO:0000313" key="3">
    <source>
        <dbReference type="EMBL" id="TJZ66715.1"/>
    </source>
</evidence>
<feature type="compositionally biased region" description="Low complexity" evidence="1">
    <location>
        <begin position="781"/>
        <end position="806"/>
    </location>
</feature>
<feature type="compositionally biased region" description="Gly residues" evidence="1">
    <location>
        <begin position="732"/>
        <end position="758"/>
    </location>
</feature>
<feature type="transmembrane region" description="Helical" evidence="2">
    <location>
        <begin position="660"/>
        <end position="681"/>
    </location>
</feature>
<name>A0A4U0PFZ2_9NEIS</name>
<dbReference type="InterPro" id="IPR027628">
    <property type="entry name" value="DotA_TraY"/>
</dbReference>
<feature type="compositionally biased region" description="Polar residues" evidence="1">
    <location>
        <begin position="708"/>
        <end position="718"/>
    </location>
</feature>
<evidence type="ECO:0000256" key="2">
    <source>
        <dbReference type="SAM" id="Phobius"/>
    </source>
</evidence>
<keyword evidence="2" id="KW-1133">Transmembrane helix</keyword>
<keyword evidence="2" id="KW-0812">Transmembrane</keyword>
<feature type="transmembrane region" description="Helical" evidence="2">
    <location>
        <begin position="535"/>
        <end position="554"/>
    </location>
</feature>
<reference evidence="3 4" key="1">
    <citation type="submission" date="2019-04" db="EMBL/GenBank/DDBJ databases">
        <title>Chitiniphilus eburnea sp. nov., a novel chitinolytic bacterium isolated from aquaculture sludge.</title>
        <authorList>
            <person name="Sheng M."/>
        </authorList>
    </citation>
    <scope>NUCLEOTIDE SEQUENCE [LARGE SCALE GENOMIC DNA]</scope>
    <source>
        <strain evidence="3 4">HX-2-15</strain>
    </source>
</reference>
<accession>A0A4U0PFZ2</accession>
<sequence length="941" mass="97028">MAQMPFSPSQDDVTVGILGHIFGPIIDVLVKGQDPNTVAAASNLLATLFTVFNSGILVVGSIIVSYVATMGAVNTANDGEAMGKAWSTVWTPVRIVAGGAVLLPSTSGFSFIQMLVLMISLWGIGFANSIYSLGMGMGLLKPDGIVATSYQTGTYFGLRDFAKQYLAAAYCARAANTIYSDAAGNPSVMADSAAADKQVVTGTRTDYTFFIKDRNAATNLGGGEPICGTVTLTTYSPSGNYSDTSGTQAALDNVRAGLMSQKAAAAMGLMQDIDNWVNTMPSDINQPGWTNVQSSQFNVIVKNREDQIVAAIANQMSSGESSINNGVTSFVADMTKEGWAMAGGWYQRVGLLRTKVGAITSESVGGVTTPSLSGLPDDARSSLLKASVTTVAEAIVKKAELAGNGYAGSTTVKPEDMASLLPRDKTSDVNVGSLDADMSTKTTLLVNDMMKKATDLAIGSGSGTDAITRMKLTGDLLASYQTMLWAAEFTIKTTMTATRVVVGAVGGVEIMGNKADFRGVTDPIWEWLLEVPLKIFAKLEMYIGVLAFYFGVFLPSLPYTIFMVTVVGWVLGVIQTVIAAPLWAIMHMRPSQTFVGSEAQGYLLLMALFVRPALAVIGLFAATLVADPLVDYIAKAFFAMRGDVAASTGWVGVVAQFTQFFWWFIAFGGLLLPVLFMIYGLPQVLPDRVLAWLNVGVHDLGATSASSEMRSHLSSQARSPLVQGLPKDKDGGSGNGGHIGGPSSGGGTPRLGGGGGAGTTPVNVGGQGVAPPLDAASESTGASMASARGGVASAGAARGSSPESSRPLSAGDTPPIESEGSEPRRTMTNRVSDALGVGMGHAVMAAASTVSESAGRAAQAMRQANGPADALVSGGVAAVTGAAAALKRTAPTIGKEAVAAFNEGADSRVAAAIEAKRAPGDAAEPDGPINTGDATTSKEEA</sequence>